<dbReference type="SUPFAM" id="SSF90123">
    <property type="entry name" value="ABC transporter transmembrane region"/>
    <property type="match status" value="1"/>
</dbReference>
<dbReference type="EMBL" id="JADBGQ010000006">
    <property type="protein sequence ID" value="KAG5393470.1"/>
    <property type="molecule type" value="Genomic_DNA"/>
</dbReference>
<feature type="domain" description="ABC transmembrane type-1" evidence="4">
    <location>
        <begin position="78"/>
        <end position="164"/>
    </location>
</feature>
<keyword evidence="3" id="KW-0472">Membrane</keyword>
<protein>
    <recommendedName>
        <fullName evidence="4">ABC transmembrane type-1 domain-containing protein</fullName>
    </recommendedName>
</protein>
<dbReference type="PANTHER" id="PTHR43411">
    <property type="entry name" value="ADENYLOSUCCINATE LYASE"/>
    <property type="match status" value="1"/>
</dbReference>
<sequence length="277" mass="31389">MAMKPQLRIKWLLRLSKIPELTEVPSFSKEAEAYLQAIIDGFNVDAALEVKKIEKVTNHDVKAVEYFLKQKCESHPEFAKVLEGGFLDVTVERQAARIRSMYLKTILRQDIGFFNVETNTGEVVGRMSGDTVLIQDAMGEKVGKFIQLVCTFVGGFALAFVKGWLRSSSRIIYYVQKRKMIPMMPLTTFHPLRYKQLIDIATGTNNLPECFKVTISEGNNGGQNWSTTKQVKNGLLAQFRDLHSMTIMKYKIVIITSINPRVFKGKLILATTPATRF</sequence>
<dbReference type="InterPro" id="IPR036640">
    <property type="entry name" value="ABC1_TM_sf"/>
</dbReference>
<dbReference type="Pfam" id="PF00664">
    <property type="entry name" value="ABC_membrane"/>
    <property type="match status" value="1"/>
</dbReference>
<evidence type="ECO:0000256" key="3">
    <source>
        <dbReference type="ARBA" id="ARBA00023136"/>
    </source>
</evidence>
<gene>
    <name evidence="5" type="primary">A06g505350.1_BraROA</name>
    <name evidence="5" type="ORF">IGI04_023433</name>
</gene>
<evidence type="ECO:0000313" key="5">
    <source>
        <dbReference type="EMBL" id="KAG5393470.1"/>
    </source>
</evidence>
<evidence type="ECO:0000313" key="6">
    <source>
        <dbReference type="Proteomes" id="UP000823674"/>
    </source>
</evidence>
<dbReference type="Gene3D" id="1.10.275.10">
    <property type="entry name" value="Fumarase/aspartase (N-terminal domain)"/>
    <property type="match status" value="1"/>
</dbReference>
<accession>A0ABQ7M566</accession>
<dbReference type="InterPro" id="IPR008948">
    <property type="entry name" value="L-Aspartase-like"/>
</dbReference>
<dbReference type="InterPro" id="IPR011527">
    <property type="entry name" value="ABC1_TM_dom"/>
</dbReference>
<dbReference type="PANTHER" id="PTHR43411:SF6">
    <property type="entry name" value="ADENYLOSUCCINATE LYASE"/>
    <property type="match status" value="1"/>
</dbReference>
<dbReference type="Gene3D" id="1.20.1560.10">
    <property type="entry name" value="ABC transporter type 1, transmembrane domain"/>
    <property type="match status" value="1"/>
</dbReference>
<dbReference type="SUPFAM" id="SSF48557">
    <property type="entry name" value="L-aspartase-like"/>
    <property type="match status" value="1"/>
</dbReference>
<name>A0ABQ7M566_BRACM</name>
<keyword evidence="1" id="KW-0812">Transmembrane</keyword>
<dbReference type="InterPro" id="IPR024083">
    <property type="entry name" value="Fumarase/histidase_N"/>
</dbReference>
<evidence type="ECO:0000259" key="4">
    <source>
        <dbReference type="PROSITE" id="PS50929"/>
    </source>
</evidence>
<dbReference type="PROSITE" id="PS50929">
    <property type="entry name" value="ABC_TM1F"/>
    <property type="match status" value="1"/>
</dbReference>
<dbReference type="InterPro" id="IPR047136">
    <property type="entry name" value="PurB_bact"/>
</dbReference>
<comment type="caution">
    <text evidence="5">The sequence shown here is derived from an EMBL/GenBank/DDBJ whole genome shotgun (WGS) entry which is preliminary data.</text>
</comment>
<dbReference type="Proteomes" id="UP000823674">
    <property type="component" value="Chromosome A06"/>
</dbReference>
<evidence type="ECO:0000256" key="2">
    <source>
        <dbReference type="ARBA" id="ARBA00022989"/>
    </source>
</evidence>
<keyword evidence="2" id="KW-1133">Transmembrane helix</keyword>
<keyword evidence="6" id="KW-1185">Reference proteome</keyword>
<evidence type="ECO:0000256" key="1">
    <source>
        <dbReference type="ARBA" id="ARBA00022692"/>
    </source>
</evidence>
<proteinExistence type="predicted"/>
<reference evidence="5 6" key="1">
    <citation type="submission" date="2021-03" db="EMBL/GenBank/DDBJ databases">
        <authorList>
            <person name="King G.J."/>
            <person name="Bancroft I."/>
            <person name="Baten A."/>
            <person name="Bloomfield J."/>
            <person name="Borpatragohain P."/>
            <person name="He Z."/>
            <person name="Irish N."/>
            <person name="Irwin J."/>
            <person name="Liu K."/>
            <person name="Mauleon R.P."/>
            <person name="Moore J."/>
            <person name="Morris R."/>
            <person name="Ostergaard L."/>
            <person name="Wang B."/>
            <person name="Wells R."/>
        </authorList>
    </citation>
    <scope>NUCLEOTIDE SEQUENCE [LARGE SCALE GENOMIC DNA]</scope>
    <source>
        <strain evidence="5">R-o-18</strain>
        <tissue evidence="5">Leaf</tissue>
    </source>
</reference>
<organism evidence="5 6">
    <name type="scientific">Brassica rapa subsp. trilocularis</name>
    <dbReference type="NCBI Taxonomy" id="1813537"/>
    <lineage>
        <taxon>Eukaryota</taxon>
        <taxon>Viridiplantae</taxon>
        <taxon>Streptophyta</taxon>
        <taxon>Embryophyta</taxon>
        <taxon>Tracheophyta</taxon>
        <taxon>Spermatophyta</taxon>
        <taxon>Magnoliopsida</taxon>
        <taxon>eudicotyledons</taxon>
        <taxon>Gunneridae</taxon>
        <taxon>Pentapetalae</taxon>
        <taxon>rosids</taxon>
        <taxon>malvids</taxon>
        <taxon>Brassicales</taxon>
        <taxon>Brassicaceae</taxon>
        <taxon>Brassiceae</taxon>
        <taxon>Brassica</taxon>
    </lineage>
</organism>